<dbReference type="InterPro" id="IPR028082">
    <property type="entry name" value="Peripla_BP_I"/>
</dbReference>
<dbReference type="RefSeq" id="WP_353531126.1">
    <property type="nucleotide sequence ID" value="NZ_JBBMEX010000010.1"/>
</dbReference>
<evidence type="ECO:0000256" key="2">
    <source>
        <dbReference type="ARBA" id="ARBA00023125"/>
    </source>
</evidence>
<dbReference type="EMBL" id="JBBMEX010000010">
    <property type="protein sequence ID" value="MEQ2558285.1"/>
    <property type="molecule type" value="Genomic_DNA"/>
</dbReference>
<gene>
    <name evidence="5" type="ORF">WMO43_10465</name>
</gene>
<feature type="domain" description="HTH lacI-type" evidence="4">
    <location>
        <begin position="2"/>
        <end position="46"/>
    </location>
</feature>
<evidence type="ECO:0000256" key="1">
    <source>
        <dbReference type="ARBA" id="ARBA00023015"/>
    </source>
</evidence>
<dbReference type="CDD" id="cd06267">
    <property type="entry name" value="PBP1_LacI_sugar_binding-like"/>
    <property type="match status" value="1"/>
</dbReference>
<dbReference type="PANTHER" id="PTHR30146">
    <property type="entry name" value="LACI-RELATED TRANSCRIPTIONAL REPRESSOR"/>
    <property type="match status" value="1"/>
</dbReference>
<dbReference type="CDD" id="cd01392">
    <property type="entry name" value="HTH_LacI"/>
    <property type="match status" value="1"/>
</dbReference>
<name>A0ABV1HF02_9FIRM</name>
<organism evidence="5 6">
    <name type="scientific">Maccoyibacter intestinihominis</name>
    <dbReference type="NCBI Taxonomy" id="3133499"/>
    <lineage>
        <taxon>Bacteria</taxon>
        <taxon>Bacillati</taxon>
        <taxon>Bacillota</taxon>
        <taxon>Clostridia</taxon>
        <taxon>Lachnospirales</taxon>
        <taxon>Lachnospiraceae</taxon>
        <taxon>Maccoyibacter</taxon>
    </lineage>
</organism>
<dbReference type="InterPro" id="IPR046335">
    <property type="entry name" value="LacI/GalR-like_sensor"/>
</dbReference>
<dbReference type="SUPFAM" id="SSF53822">
    <property type="entry name" value="Periplasmic binding protein-like I"/>
    <property type="match status" value="1"/>
</dbReference>
<dbReference type="Pfam" id="PF13377">
    <property type="entry name" value="Peripla_BP_3"/>
    <property type="match status" value="1"/>
</dbReference>
<accession>A0ABV1HF02</accession>
<keyword evidence="1" id="KW-0805">Transcription regulation</keyword>
<evidence type="ECO:0000313" key="5">
    <source>
        <dbReference type="EMBL" id="MEQ2558285.1"/>
    </source>
</evidence>
<keyword evidence="3" id="KW-0804">Transcription</keyword>
<protein>
    <submittedName>
        <fullName evidence="5">LacI family DNA-binding transcriptional regulator</fullName>
    </submittedName>
</protein>
<dbReference type="Proteomes" id="UP001454489">
    <property type="component" value="Unassembled WGS sequence"/>
</dbReference>
<dbReference type="InterPro" id="IPR000843">
    <property type="entry name" value="HTH_LacI"/>
</dbReference>
<dbReference type="SUPFAM" id="SSF47413">
    <property type="entry name" value="lambda repressor-like DNA-binding domains"/>
    <property type="match status" value="1"/>
</dbReference>
<evidence type="ECO:0000313" key="6">
    <source>
        <dbReference type="Proteomes" id="UP001454489"/>
    </source>
</evidence>
<dbReference type="Gene3D" id="3.40.50.2300">
    <property type="match status" value="2"/>
</dbReference>
<reference evidence="5 6" key="1">
    <citation type="submission" date="2024-03" db="EMBL/GenBank/DDBJ databases">
        <title>Human intestinal bacterial collection.</title>
        <authorList>
            <person name="Pauvert C."/>
            <person name="Hitch T.C.A."/>
            <person name="Clavel T."/>
        </authorList>
    </citation>
    <scope>NUCLEOTIDE SEQUENCE [LARGE SCALE GENOMIC DNA]</scope>
    <source>
        <strain evidence="5 6">CLA-AA-H185</strain>
    </source>
</reference>
<dbReference type="GO" id="GO:0003677">
    <property type="term" value="F:DNA binding"/>
    <property type="evidence" value="ECO:0007669"/>
    <property type="project" value="UniProtKB-KW"/>
</dbReference>
<evidence type="ECO:0000259" key="4">
    <source>
        <dbReference type="PROSITE" id="PS50932"/>
    </source>
</evidence>
<keyword evidence="2 5" id="KW-0238">DNA-binding</keyword>
<sequence length="331" mass="37035">MTTIKDIADRLGISLSTVSKGLNGANDISEELRQLVLDTAVEMGYQTKKMKKEEFKKLCLFIKNMDYESPEDFGYDIILGFKQSAFRDNWNVDVIPVTPDFQLSEKYDTYMLKNGYSGAFFVGFSLHDTWLDQLRDTKIPAVLFDNYIPNNPHVSYIGTDNDEGIDAAIEHLYQLGHRKIAFLNGPSYSMISKSRHQAFIDSMEKHDLIVHPELAVYGDFSSETASEHVPNFLASGVSAILCSSDVIASGVFSECQCRGCRIPTDVSVIGFDDLPISSTLHPLLTTIRQDRLELGRTGYFSLNSMLHGVALSRTLLHPELVVRASTAKRTK</sequence>
<comment type="caution">
    <text evidence="5">The sequence shown here is derived from an EMBL/GenBank/DDBJ whole genome shotgun (WGS) entry which is preliminary data.</text>
</comment>
<evidence type="ECO:0000256" key="3">
    <source>
        <dbReference type="ARBA" id="ARBA00023163"/>
    </source>
</evidence>
<dbReference type="PROSITE" id="PS50932">
    <property type="entry name" value="HTH_LACI_2"/>
    <property type="match status" value="1"/>
</dbReference>
<dbReference type="PANTHER" id="PTHR30146:SF109">
    <property type="entry name" value="HTH-TYPE TRANSCRIPTIONAL REGULATOR GALS"/>
    <property type="match status" value="1"/>
</dbReference>
<dbReference type="SMART" id="SM00354">
    <property type="entry name" value="HTH_LACI"/>
    <property type="match status" value="1"/>
</dbReference>
<dbReference type="Gene3D" id="1.10.260.40">
    <property type="entry name" value="lambda repressor-like DNA-binding domains"/>
    <property type="match status" value="1"/>
</dbReference>
<dbReference type="InterPro" id="IPR010982">
    <property type="entry name" value="Lambda_DNA-bd_dom_sf"/>
</dbReference>
<proteinExistence type="predicted"/>
<keyword evidence="6" id="KW-1185">Reference proteome</keyword>
<dbReference type="Pfam" id="PF00356">
    <property type="entry name" value="LacI"/>
    <property type="match status" value="1"/>
</dbReference>